<dbReference type="PROSITE" id="PS50020">
    <property type="entry name" value="WW_DOMAIN_2"/>
    <property type="match status" value="1"/>
</dbReference>
<organism evidence="3 4">
    <name type="scientific">Priapulus caudatus</name>
    <name type="common">Priapulid worm</name>
    <dbReference type="NCBI Taxonomy" id="37621"/>
    <lineage>
        <taxon>Eukaryota</taxon>
        <taxon>Metazoa</taxon>
        <taxon>Ecdysozoa</taxon>
        <taxon>Scalidophora</taxon>
        <taxon>Priapulida</taxon>
        <taxon>Priapulimorpha</taxon>
        <taxon>Priapulimorphida</taxon>
        <taxon>Priapulidae</taxon>
        <taxon>Priapulus</taxon>
    </lineage>
</organism>
<feature type="compositionally biased region" description="Basic and acidic residues" evidence="1">
    <location>
        <begin position="268"/>
        <end position="278"/>
    </location>
</feature>
<evidence type="ECO:0000256" key="1">
    <source>
        <dbReference type="SAM" id="MobiDB-lite"/>
    </source>
</evidence>
<gene>
    <name evidence="4" type="primary">LOC106816403</name>
</gene>
<dbReference type="SUPFAM" id="SSF51045">
    <property type="entry name" value="WW domain"/>
    <property type="match status" value="1"/>
</dbReference>
<sequence>GAFSEVVLAQSRTTGKEPQHVAIKCINKKALKGKEDSLENEIAILRRVKVVLKGKEDSRERDSHTAEVSSEVGCSKVRSKVNGKIRLWCHQTRRSTATHSRRPHAASRRPSARQAPDDRDDADTRESAGETAGKRTSSRSKGKVGQGVSDQVTPLHRTEAPPLPLGRQEKFDGNGRQFYVDNINRRTQWERPTLVPSHAPASAQREEQTAAMLFQQQRHISQDDSMEHAELNITPRAGDAQCENFPGRGMPQKRRGRSGGGRGSMMHTDSRRGTSETNHRNLVFDTDIPRVFRKICCILY</sequence>
<dbReference type="InterPro" id="IPR001202">
    <property type="entry name" value="WW_dom"/>
</dbReference>
<dbReference type="CDD" id="cd00201">
    <property type="entry name" value="WW"/>
    <property type="match status" value="1"/>
</dbReference>
<dbReference type="Gene3D" id="3.30.200.20">
    <property type="entry name" value="Phosphorylase Kinase, domain 1"/>
    <property type="match status" value="1"/>
</dbReference>
<name>A0ABM1EWB9_PRICU</name>
<proteinExistence type="predicted"/>
<dbReference type="GeneID" id="106816403"/>
<protein>
    <submittedName>
        <fullName evidence="4">E3 ubiquitin-protein ligase HECW2-like</fullName>
    </submittedName>
</protein>
<feature type="region of interest" description="Disordered" evidence="1">
    <location>
        <begin position="88"/>
        <end position="174"/>
    </location>
</feature>
<feature type="region of interest" description="Disordered" evidence="1">
    <location>
        <begin position="238"/>
        <end position="278"/>
    </location>
</feature>
<evidence type="ECO:0000259" key="2">
    <source>
        <dbReference type="PROSITE" id="PS50020"/>
    </source>
</evidence>
<dbReference type="SUPFAM" id="SSF56112">
    <property type="entry name" value="Protein kinase-like (PK-like)"/>
    <property type="match status" value="1"/>
</dbReference>
<dbReference type="SMART" id="SM00456">
    <property type="entry name" value="WW"/>
    <property type="match status" value="1"/>
</dbReference>
<feature type="region of interest" description="Disordered" evidence="1">
    <location>
        <begin position="54"/>
        <end position="74"/>
    </location>
</feature>
<dbReference type="InterPro" id="IPR011009">
    <property type="entry name" value="Kinase-like_dom_sf"/>
</dbReference>
<feature type="domain" description="WW" evidence="2">
    <location>
        <begin position="161"/>
        <end position="194"/>
    </location>
</feature>
<feature type="non-terminal residue" evidence="4">
    <location>
        <position position="1"/>
    </location>
</feature>
<feature type="compositionally biased region" description="Basic and acidic residues" evidence="1">
    <location>
        <begin position="54"/>
        <end position="65"/>
    </location>
</feature>
<dbReference type="Pfam" id="PF00397">
    <property type="entry name" value="WW"/>
    <property type="match status" value="1"/>
</dbReference>
<dbReference type="Proteomes" id="UP000695022">
    <property type="component" value="Unplaced"/>
</dbReference>
<reference evidence="4" key="1">
    <citation type="submission" date="2025-08" db="UniProtKB">
        <authorList>
            <consortium name="RefSeq"/>
        </authorList>
    </citation>
    <scope>IDENTIFICATION</scope>
</reference>
<keyword evidence="3" id="KW-1185">Reference proteome</keyword>
<dbReference type="Gene3D" id="2.20.70.10">
    <property type="match status" value="1"/>
</dbReference>
<dbReference type="InterPro" id="IPR036020">
    <property type="entry name" value="WW_dom_sf"/>
</dbReference>
<evidence type="ECO:0000313" key="3">
    <source>
        <dbReference type="Proteomes" id="UP000695022"/>
    </source>
</evidence>
<accession>A0ABM1EWB9</accession>
<evidence type="ECO:0000313" key="4">
    <source>
        <dbReference type="RefSeq" id="XP_014676490.1"/>
    </source>
</evidence>
<feature type="compositionally biased region" description="Basic residues" evidence="1">
    <location>
        <begin position="99"/>
        <end position="111"/>
    </location>
</feature>
<dbReference type="RefSeq" id="XP_014676490.1">
    <property type="nucleotide sequence ID" value="XM_014821004.1"/>
</dbReference>